<dbReference type="CDD" id="cd17546">
    <property type="entry name" value="REC_hyHK_CKI1_RcsC-like"/>
    <property type="match status" value="1"/>
</dbReference>
<keyword evidence="3 11" id="KW-0597">Phosphoprotein</keyword>
<evidence type="ECO:0000256" key="8">
    <source>
        <dbReference type="ARBA" id="ARBA00023012"/>
    </source>
</evidence>
<dbReference type="EMBL" id="QFWQ01000003">
    <property type="protein sequence ID" value="RCS31249.1"/>
    <property type="molecule type" value="Genomic_DNA"/>
</dbReference>
<keyword evidence="15" id="KW-1185">Reference proteome</keyword>
<keyword evidence="8" id="KW-0902">Two-component regulatory system</keyword>
<evidence type="ECO:0000256" key="2">
    <source>
        <dbReference type="ARBA" id="ARBA00022475"/>
    </source>
</evidence>
<feature type="modified residue" description="4-aspartylphosphate" evidence="11">
    <location>
        <position position="68"/>
    </location>
</feature>
<evidence type="ECO:0000256" key="7">
    <source>
        <dbReference type="ARBA" id="ARBA00022989"/>
    </source>
</evidence>
<keyword evidence="5" id="KW-0547">Nucleotide-binding</keyword>
<evidence type="ECO:0000256" key="4">
    <source>
        <dbReference type="ARBA" id="ARBA00022692"/>
    </source>
</evidence>
<dbReference type="Gene3D" id="1.20.120.160">
    <property type="entry name" value="HPT domain"/>
    <property type="match status" value="1"/>
</dbReference>
<dbReference type="GO" id="GO:0005524">
    <property type="term" value="F:ATP binding"/>
    <property type="evidence" value="ECO:0007669"/>
    <property type="project" value="UniProtKB-KW"/>
</dbReference>
<keyword evidence="7" id="KW-1133">Transmembrane helix</keyword>
<evidence type="ECO:0000313" key="15">
    <source>
        <dbReference type="Proteomes" id="UP000252387"/>
    </source>
</evidence>
<feature type="domain" description="HPt" evidence="13">
    <location>
        <begin position="153"/>
        <end position="245"/>
    </location>
</feature>
<dbReference type="PANTHER" id="PTHR45339">
    <property type="entry name" value="HYBRID SIGNAL TRANSDUCTION HISTIDINE KINASE J"/>
    <property type="match status" value="1"/>
</dbReference>
<evidence type="ECO:0000256" key="1">
    <source>
        <dbReference type="ARBA" id="ARBA00004651"/>
    </source>
</evidence>
<evidence type="ECO:0000256" key="3">
    <source>
        <dbReference type="ARBA" id="ARBA00022553"/>
    </source>
</evidence>
<proteinExistence type="predicted"/>
<comment type="caution">
    <text evidence="14">The sequence shown here is derived from an EMBL/GenBank/DDBJ whole genome shotgun (WGS) entry which is preliminary data.</text>
</comment>
<feature type="modified residue" description="Phosphohistidine" evidence="10">
    <location>
        <position position="194"/>
    </location>
</feature>
<comment type="subcellular location">
    <subcellularLocation>
        <location evidence="1">Cell membrane</location>
        <topology evidence="1">Multi-pass membrane protein</topology>
    </subcellularLocation>
</comment>
<keyword evidence="4" id="KW-0812">Transmembrane</keyword>
<keyword evidence="6" id="KW-0067">ATP-binding</keyword>
<keyword evidence="2" id="KW-1003">Cell membrane</keyword>
<dbReference type="SUPFAM" id="SSF47226">
    <property type="entry name" value="Histidine-containing phosphotransfer domain, HPT domain"/>
    <property type="match status" value="1"/>
</dbReference>
<evidence type="ECO:0000256" key="11">
    <source>
        <dbReference type="PROSITE-ProRule" id="PRU00169"/>
    </source>
</evidence>
<dbReference type="PROSITE" id="PS50894">
    <property type="entry name" value="HPT"/>
    <property type="match status" value="1"/>
</dbReference>
<keyword evidence="9" id="KW-0472">Membrane</keyword>
<dbReference type="OrthoDB" id="5966285at2"/>
<dbReference type="PANTHER" id="PTHR45339:SF1">
    <property type="entry name" value="HYBRID SIGNAL TRANSDUCTION HISTIDINE KINASE J"/>
    <property type="match status" value="1"/>
</dbReference>
<dbReference type="Proteomes" id="UP000252387">
    <property type="component" value="Unassembled WGS sequence"/>
</dbReference>
<gene>
    <name evidence="14" type="ORF">DEO45_03385</name>
</gene>
<dbReference type="InterPro" id="IPR011006">
    <property type="entry name" value="CheY-like_superfamily"/>
</dbReference>
<reference evidence="14 15" key="1">
    <citation type="submission" date="2018-05" db="EMBL/GenBank/DDBJ databases">
        <title>Draft genome sequence of Rhodanobacter denitrificans Yn1 isolated from gold copper mine.</title>
        <authorList>
            <person name="Yang N."/>
            <person name="Mazhar H.S."/>
            <person name="Rensing C."/>
        </authorList>
    </citation>
    <scope>NUCLEOTIDE SEQUENCE [LARGE SCALE GENOMIC DNA]</scope>
    <source>
        <strain evidence="14 15">Yn1</strain>
    </source>
</reference>
<evidence type="ECO:0000256" key="5">
    <source>
        <dbReference type="ARBA" id="ARBA00022741"/>
    </source>
</evidence>
<dbReference type="PROSITE" id="PS50110">
    <property type="entry name" value="RESPONSE_REGULATORY"/>
    <property type="match status" value="1"/>
</dbReference>
<protein>
    <submittedName>
        <fullName evidence="14">Response regulator</fullName>
    </submittedName>
</protein>
<dbReference type="Gene3D" id="3.40.50.2300">
    <property type="match status" value="1"/>
</dbReference>
<feature type="domain" description="Response regulatory" evidence="12">
    <location>
        <begin position="19"/>
        <end position="137"/>
    </location>
</feature>
<dbReference type="SUPFAM" id="SSF52172">
    <property type="entry name" value="CheY-like"/>
    <property type="match status" value="1"/>
</dbReference>
<dbReference type="InterPro" id="IPR036641">
    <property type="entry name" value="HPT_dom_sf"/>
</dbReference>
<dbReference type="Pfam" id="PF00072">
    <property type="entry name" value="Response_reg"/>
    <property type="match status" value="1"/>
</dbReference>
<evidence type="ECO:0000313" key="14">
    <source>
        <dbReference type="EMBL" id="RCS31249.1"/>
    </source>
</evidence>
<evidence type="ECO:0000256" key="10">
    <source>
        <dbReference type="PROSITE-ProRule" id="PRU00110"/>
    </source>
</evidence>
<dbReference type="GO" id="GO:0005886">
    <property type="term" value="C:plasma membrane"/>
    <property type="evidence" value="ECO:0007669"/>
    <property type="project" value="UniProtKB-SubCell"/>
</dbReference>
<name>A0A368KH50_9GAMM</name>
<accession>A0A368KH50</accession>
<evidence type="ECO:0000259" key="12">
    <source>
        <dbReference type="PROSITE" id="PS50110"/>
    </source>
</evidence>
<dbReference type="Pfam" id="PF01627">
    <property type="entry name" value="Hpt"/>
    <property type="match status" value="1"/>
</dbReference>
<dbReference type="InterPro" id="IPR008207">
    <property type="entry name" value="Sig_transdc_His_kin_Hpt_dom"/>
</dbReference>
<dbReference type="SMART" id="SM00448">
    <property type="entry name" value="REC"/>
    <property type="match status" value="1"/>
</dbReference>
<evidence type="ECO:0000259" key="13">
    <source>
        <dbReference type="PROSITE" id="PS50894"/>
    </source>
</evidence>
<dbReference type="AlphaFoldDB" id="A0A368KH50"/>
<dbReference type="RefSeq" id="WP_114341304.1">
    <property type="nucleotide sequence ID" value="NZ_QFWQ01000003.1"/>
</dbReference>
<dbReference type="GO" id="GO:0000160">
    <property type="term" value="P:phosphorelay signal transduction system"/>
    <property type="evidence" value="ECO:0007669"/>
    <property type="project" value="UniProtKB-KW"/>
</dbReference>
<sequence>MTSHLADPDPDPIDLARPRVLVADDDPGSCRFLCDGLDALGARAQACMDGLAALQLARTEAFDLLLLDCRMPGAGARQILAALREDPLAHSTESLAVATTAELTPDGRQPLLDAGFSEVLVKPCGLAELQRVLALVQPGRDEASMLDDRAALDTTGDATTMRALRLLLREELALLQQELDPLSRDRDGFSERLHRLRSSCGFCGAAALSRQTVLLQQQVSRRGATPAALARFRTVLQATLQALDD</sequence>
<evidence type="ECO:0000256" key="9">
    <source>
        <dbReference type="ARBA" id="ARBA00023136"/>
    </source>
</evidence>
<evidence type="ECO:0000256" key="6">
    <source>
        <dbReference type="ARBA" id="ARBA00022840"/>
    </source>
</evidence>
<dbReference type="GO" id="GO:0004672">
    <property type="term" value="F:protein kinase activity"/>
    <property type="evidence" value="ECO:0007669"/>
    <property type="project" value="UniProtKB-ARBA"/>
</dbReference>
<organism evidence="14 15">
    <name type="scientific">Rhodanobacter denitrificans</name>
    <dbReference type="NCBI Taxonomy" id="666685"/>
    <lineage>
        <taxon>Bacteria</taxon>
        <taxon>Pseudomonadati</taxon>
        <taxon>Pseudomonadota</taxon>
        <taxon>Gammaproteobacteria</taxon>
        <taxon>Lysobacterales</taxon>
        <taxon>Rhodanobacteraceae</taxon>
        <taxon>Rhodanobacter</taxon>
    </lineage>
</organism>
<dbReference type="InterPro" id="IPR001789">
    <property type="entry name" value="Sig_transdc_resp-reg_receiver"/>
</dbReference>